<proteinExistence type="inferred from homology"/>
<dbReference type="PANTHER" id="PTHR31102">
    <property type="match status" value="1"/>
</dbReference>
<gene>
    <name evidence="4" type="ORF">Ocin01_00805</name>
</gene>
<keyword evidence="3" id="KW-0812">Transmembrane</keyword>
<evidence type="ECO:0000313" key="5">
    <source>
        <dbReference type="Proteomes" id="UP000094527"/>
    </source>
</evidence>
<feature type="compositionally biased region" description="Polar residues" evidence="2">
    <location>
        <begin position="122"/>
        <end position="131"/>
    </location>
</feature>
<evidence type="ECO:0000256" key="3">
    <source>
        <dbReference type="SAM" id="Phobius"/>
    </source>
</evidence>
<dbReference type="InterPro" id="IPR051843">
    <property type="entry name" value="CPA1_transporter"/>
</dbReference>
<comment type="caution">
    <text evidence="4">The sequence shown here is derived from an EMBL/GenBank/DDBJ whole genome shotgun (WGS) entry which is preliminary data.</text>
</comment>
<protein>
    <submittedName>
        <fullName evidence="4">Sodium/hydrogen exchanger 9B1</fullName>
    </submittedName>
</protein>
<evidence type="ECO:0000256" key="2">
    <source>
        <dbReference type="SAM" id="MobiDB-lite"/>
    </source>
</evidence>
<keyword evidence="3" id="KW-1133">Transmembrane helix</keyword>
<sequence length="316" mass="34774">MKTGSEDGVVNHGFSEDCPAKSDIDSGSELSAYQHTNPTAEEEPTINIHTPGEDRRQQQRPIHHDSFSSQLASETIADKGQSSFPLDNTQAAPVNHIITEKDDYERMHDTKAFTATKLPSIPNGNPANHLQESQKTDPTENKLQKDSVSNDGFYRDVRLSIDNSKLSSGDQFYKESYCIESSYNGSTTSDTSDSCIDTCESKITNHYKLVFKYVLQRPLFCFSIWAMFYIFWGTSALPGGSLFALTILEITALCLGYVAELLELPGLLGMMAAGFILRNVPYIDVAVDLDSSVSSPFRAVSIVILLVRGALGFNTA</sequence>
<feature type="compositionally biased region" description="Basic and acidic residues" evidence="2">
    <location>
        <begin position="51"/>
        <end position="66"/>
    </location>
</feature>
<feature type="region of interest" description="Disordered" evidence="2">
    <location>
        <begin position="114"/>
        <end position="147"/>
    </location>
</feature>
<evidence type="ECO:0000256" key="1">
    <source>
        <dbReference type="ARBA" id="ARBA00007367"/>
    </source>
</evidence>
<accession>A0A1D2NL01</accession>
<feature type="region of interest" description="Disordered" evidence="2">
    <location>
        <begin position="1"/>
        <end position="70"/>
    </location>
</feature>
<dbReference type="Proteomes" id="UP000094527">
    <property type="component" value="Unassembled WGS sequence"/>
</dbReference>
<reference evidence="4 5" key="1">
    <citation type="journal article" date="2016" name="Genome Biol. Evol.">
        <title>Gene Family Evolution Reflects Adaptation to Soil Environmental Stressors in the Genome of the Collembolan Orchesella cincta.</title>
        <authorList>
            <person name="Faddeeva-Vakhrusheva A."/>
            <person name="Derks M.F."/>
            <person name="Anvar S.Y."/>
            <person name="Agamennone V."/>
            <person name="Suring W."/>
            <person name="Smit S."/>
            <person name="van Straalen N.M."/>
            <person name="Roelofs D."/>
        </authorList>
    </citation>
    <scope>NUCLEOTIDE SEQUENCE [LARGE SCALE GENOMIC DNA]</scope>
    <source>
        <tissue evidence="4">Mixed pool</tissue>
    </source>
</reference>
<keyword evidence="3" id="KW-0472">Membrane</keyword>
<feature type="compositionally biased region" description="Basic and acidic residues" evidence="2">
    <location>
        <begin position="132"/>
        <end position="145"/>
    </location>
</feature>
<evidence type="ECO:0000313" key="4">
    <source>
        <dbReference type="EMBL" id="ODN05912.1"/>
    </source>
</evidence>
<organism evidence="4 5">
    <name type="scientific">Orchesella cincta</name>
    <name type="common">Springtail</name>
    <name type="synonym">Podura cincta</name>
    <dbReference type="NCBI Taxonomy" id="48709"/>
    <lineage>
        <taxon>Eukaryota</taxon>
        <taxon>Metazoa</taxon>
        <taxon>Ecdysozoa</taxon>
        <taxon>Arthropoda</taxon>
        <taxon>Hexapoda</taxon>
        <taxon>Collembola</taxon>
        <taxon>Entomobryomorpha</taxon>
        <taxon>Entomobryoidea</taxon>
        <taxon>Orchesellidae</taxon>
        <taxon>Orchesellinae</taxon>
        <taxon>Orchesella</taxon>
    </lineage>
</organism>
<dbReference type="EMBL" id="LJIJ01000013">
    <property type="protein sequence ID" value="ODN05912.1"/>
    <property type="molecule type" value="Genomic_DNA"/>
</dbReference>
<dbReference type="STRING" id="48709.A0A1D2NL01"/>
<name>A0A1D2NL01_ORCCI</name>
<dbReference type="AlphaFoldDB" id="A0A1D2NL01"/>
<feature type="compositionally biased region" description="Basic and acidic residues" evidence="2">
    <location>
        <begin position="14"/>
        <end position="24"/>
    </location>
</feature>
<dbReference type="GO" id="GO:0098662">
    <property type="term" value="P:inorganic cation transmembrane transport"/>
    <property type="evidence" value="ECO:0007669"/>
    <property type="project" value="TreeGrafter"/>
</dbReference>
<comment type="similarity">
    <text evidence="1">Belongs to the monovalent cation:proton antiporter 1 (CPA1) transporter (TC 2.A.36) family.</text>
</comment>
<feature type="transmembrane region" description="Helical" evidence="3">
    <location>
        <begin position="266"/>
        <end position="283"/>
    </location>
</feature>
<feature type="compositionally biased region" description="Polar residues" evidence="2">
    <location>
        <begin position="28"/>
        <end position="39"/>
    </location>
</feature>
<keyword evidence="5" id="KW-1185">Reference proteome</keyword>
<dbReference type="PANTHER" id="PTHR31102:SF1">
    <property type="entry name" value="CATION_H+ EXCHANGER DOMAIN-CONTAINING PROTEIN"/>
    <property type="match status" value="1"/>
</dbReference>
<feature type="transmembrane region" description="Helical" evidence="3">
    <location>
        <begin position="295"/>
        <end position="313"/>
    </location>
</feature>